<evidence type="ECO:0000313" key="1">
    <source>
        <dbReference type="EMBL" id="EEO29849.1"/>
    </source>
</evidence>
<organism evidence="1 2">
    <name type="scientific">Oxalobacter formigenes OXCC13</name>
    <dbReference type="NCBI Taxonomy" id="556269"/>
    <lineage>
        <taxon>Bacteria</taxon>
        <taxon>Pseudomonadati</taxon>
        <taxon>Pseudomonadota</taxon>
        <taxon>Betaproteobacteria</taxon>
        <taxon>Burkholderiales</taxon>
        <taxon>Oxalobacteraceae</taxon>
        <taxon>Oxalobacter</taxon>
    </lineage>
</organism>
<sequence>MAIVRYGAVFAIFNINDFETVRGFYQSAFRCVGSIVQPVFIDDEMIADDRIIIGRWNIRTFRIGIRFEKEGIEPSVIYFTFRDGIGKGACFETGRDFPACGILIDNHERVGTGMIRVSTGSRIRSGRSRLGDFRRISPGCDHCLNVGYAQIGGSLVIGFSHRIDDGRVQNKFFVTADRGEIAVVKCDMDGASISCLYGIVEFYCITGAQLPGDASGIGNRYRTDQSSDYSCGHDSLRFR</sequence>
<evidence type="ECO:0000313" key="2">
    <source>
        <dbReference type="Proteomes" id="UP000005089"/>
    </source>
</evidence>
<proteinExistence type="predicted"/>
<keyword evidence="2" id="KW-1185">Reference proteome</keyword>
<gene>
    <name evidence="1" type="ORF">OFBG_00877</name>
</gene>
<dbReference type="EMBL" id="GG658170">
    <property type="protein sequence ID" value="EEO29849.1"/>
    <property type="molecule type" value="Genomic_DNA"/>
</dbReference>
<protein>
    <submittedName>
        <fullName evidence="1">Uncharacterized protein</fullName>
    </submittedName>
</protein>
<dbReference type="Proteomes" id="UP000005089">
    <property type="component" value="Unassembled WGS sequence"/>
</dbReference>
<reference evidence="1 2" key="1">
    <citation type="submission" date="2009-02" db="EMBL/GenBank/DDBJ databases">
        <title>The Genome Sequence of Oxalobacter formigenes OXCC13.</title>
        <authorList>
            <consortium name="The Broad Institute Genome Sequencing Platform"/>
            <person name="Ward D."/>
            <person name="Young S.K."/>
            <person name="Kodira C.D."/>
            <person name="Zeng Q."/>
            <person name="Koehrsen M."/>
            <person name="Alvarado L."/>
            <person name="Berlin A."/>
            <person name="Borenstein D."/>
            <person name="Chen Z."/>
            <person name="Engels R."/>
            <person name="Freedman E."/>
            <person name="Gellesch M."/>
            <person name="Goldberg J."/>
            <person name="Griggs A."/>
            <person name="Gujja S."/>
            <person name="Heiman D."/>
            <person name="Hepburn T."/>
            <person name="Howarth C."/>
            <person name="Jen D."/>
            <person name="Larson L."/>
            <person name="Lewis B."/>
            <person name="Mehta T."/>
            <person name="Park D."/>
            <person name="Pearson M."/>
            <person name="Roberts A."/>
            <person name="Saif S."/>
            <person name="Shea T."/>
            <person name="Shenoy N."/>
            <person name="Sisk P."/>
            <person name="Stolte C."/>
            <person name="Sykes S."/>
            <person name="Walk T."/>
            <person name="White J."/>
            <person name="Yandava C."/>
            <person name="Allison M.J."/>
            <person name="Lander E."/>
            <person name="Nusbaum C."/>
            <person name="Galagan J."/>
            <person name="Birren B."/>
        </authorList>
    </citation>
    <scope>NUCLEOTIDE SEQUENCE [LARGE SCALE GENOMIC DNA]</scope>
    <source>
        <strain evidence="1 2">OXCC13</strain>
    </source>
</reference>
<dbReference type="HOGENOM" id="CLU_1160171_0_0_4"/>
<dbReference type="AlphaFoldDB" id="C3X9H3"/>
<name>C3X9H3_OXAFO</name>
<accession>C3X9H3</accession>